<dbReference type="GO" id="GO:0012505">
    <property type="term" value="C:endomembrane system"/>
    <property type="evidence" value="ECO:0007669"/>
    <property type="project" value="UniProtKB-SubCell"/>
</dbReference>
<evidence type="ECO:0000256" key="5">
    <source>
        <dbReference type="ARBA" id="ARBA00023136"/>
    </source>
</evidence>
<dbReference type="InterPro" id="IPR019402">
    <property type="entry name" value="CWH43_N"/>
</dbReference>
<dbReference type="PANTHER" id="PTHR21324:SF9">
    <property type="entry name" value="TRANSMEMBRANE PROTEIN 150A"/>
    <property type="match status" value="1"/>
</dbReference>
<feature type="domain" description="CWH43-like N-terminal" evidence="8">
    <location>
        <begin position="301"/>
        <end position="375"/>
    </location>
</feature>
<accession>A0AAN8L2W1</accession>
<dbReference type="Pfam" id="PF10277">
    <property type="entry name" value="Frag1"/>
    <property type="match status" value="1"/>
</dbReference>
<feature type="compositionally biased region" description="Polar residues" evidence="6">
    <location>
        <begin position="49"/>
        <end position="60"/>
    </location>
</feature>
<keyword evidence="10" id="KW-1185">Reference proteome</keyword>
<dbReference type="AlphaFoldDB" id="A0AAN8L2W1"/>
<organism evidence="9 10">
    <name type="scientific">Coregonus suidteri</name>
    <dbReference type="NCBI Taxonomy" id="861788"/>
    <lineage>
        <taxon>Eukaryota</taxon>
        <taxon>Metazoa</taxon>
        <taxon>Chordata</taxon>
        <taxon>Craniata</taxon>
        <taxon>Vertebrata</taxon>
        <taxon>Euteleostomi</taxon>
        <taxon>Actinopterygii</taxon>
        <taxon>Neopterygii</taxon>
        <taxon>Teleostei</taxon>
        <taxon>Protacanthopterygii</taxon>
        <taxon>Salmoniformes</taxon>
        <taxon>Salmonidae</taxon>
        <taxon>Coregoninae</taxon>
        <taxon>Coregonus</taxon>
    </lineage>
</organism>
<feature type="transmembrane region" description="Helical" evidence="7">
    <location>
        <begin position="353"/>
        <end position="373"/>
    </location>
</feature>
<evidence type="ECO:0000256" key="6">
    <source>
        <dbReference type="SAM" id="MobiDB-lite"/>
    </source>
</evidence>
<evidence type="ECO:0000256" key="2">
    <source>
        <dbReference type="ARBA" id="ARBA00006565"/>
    </source>
</evidence>
<evidence type="ECO:0000313" key="9">
    <source>
        <dbReference type="EMBL" id="KAK6302052.1"/>
    </source>
</evidence>
<evidence type="ECO:0000256" key="1">
    <source>
        <dbReference type="ARBA" id="ARBA00004127"/>
    </source>
</evidence>
<dbReference type="Proteomes" id="UP001356427">
    <property type="component" value="Unassembled WGS sequence"/>
</dbReference>
<feature type="region of interest" description="Disordered" evidence="6">
    <location>
        <begin position="48"/>
        <end position="97"/>
    </location>
</feature>
<feature type="transmembrane region" description="Helical" evidence="7">
    <location>
        <begin position="321"/>
        <end position="341"/>
    </location>
</feature>
<dbReference type="InterPro" id="IPR050911">
    <property type="entry name" value="DRAM/TMEM150_Autophagy_Mod"/>
</dbReference>
<comment type="similarity">
    <text evidence="2">Belongs to the DRAM/TMEM150 family.</text>
</comment>
<evidence type="ECO:0000259" key="8">
    <source>
        <dbReference type="Pfam" id="PF10277"/>
    </source>
</evidence>
<keyword evidence="4 7" id="KW-1133">Transmembrane helix</keyword>
<evidence type="ECO:0000256" key="4">
    <source>
        <dbReference type="ARBA" id="ARBA00022989"/>
    </source>
</evidence>
<keyword evidence="3 7" id="KW-0812">Transmembrane</keyword>
<gene>
    <name evidence="9" type="ORF">J4Q44_G00281050</name>
</gene>
<dbReference type="PANTHER" id="PTHR21324">
    <property type="entry name" value="FASTING-INDUCIBLE INTEGRAL MEMBRANE PROTEIN TM6P1-RELATED"/>
    <property type="match status" value="1"/>
</dbReference>
<proteinExistence type="inferred from homology"/>
<keyword evidence="5 7" id="KW-0472">Membrane</keyword>
<evidence type="ECO:0000256" key="7">
    <source>
        <dbReference type="SAM" id="Phobius"/>
    </source>
</evidence>
<comment type="caution">
    <text evidence="9">The sequence shown here is derived from an EMBL/GenBank/DDBJ whole genome shotgun (WGS) entry which is preliminary data.</text>
</comment>
<sequence length="418" mass="44582">MDIPTGNPRAMASTSWGNQLDAIAPLLEETSNNLAAVMPGILIGDDNDSNGLSNSFLSESSDGDDDSFIPSGQASKPPAGESETGEPDGAPSPPALGVDLQDACKPAVDKLVIPWPNAVGETTTSHYEGKRLPKAKQAARQFLPVFPECLEEVTCTWSTPFSCKNPVQSGLVLDCVDIEGLAHMSPIKPRVASHLHPSQKSSMTSIGPTLPTKYETFQSSATEKVYKLGATAVRTLSNASVLSAYQAALQEEIAVTPEPVMLIGLLRYAHVIEKHQNCVLNTASLSTGWICAAGLIMVGNFQSALTYRLAKTQGEYNVGHLRLGMSLLAFITLVLGGVFFIQESFALQHASAIFEWLFCIIIMLFFGTFAFEFGDMSGDTLMVLARGGGVQGFSSSDHKAEEAGGPNHHYQPDGIAML</sequence>
<dbReference type="EMBL" id="JAGTTL010000026">
    <property type="protein sequence ID" value="KAK6302052.1"/>
    <property type="molecule type" value="Genomic_DNA"/>
</dbReference>
<evidence type="ECO:0000313" key="10">
    <source>
        <dbReference type="Proteomes" id="UP001356427"/>
    </source>
</evidence>
<evidence type="ECO:0000256" key="3">
    <source>
        <dbReference type="ARBA" id="ARBA00022692"/>
    </source>
</evidence>
<name>A0AAN8L2W1_9TELE</name>
<protein>
    <recommendedName>
        <fullName evidence="8">CWH43-like N-terminal domain-containing protein</fullName>
    </recommendedName>
</protein>
<feature type="transmembrane region" description="Helical" evidence="7">
    <location>
        <begin position="287"/>
        <end position="309"/>
    </location>
</feature>
<comment type="subcellular location">
    <subcellularLocation>
        <location evidence="1">Endomembrane system</location>
        <topology evidence="1">Multi-pass membrane protein</topology>
    </subcellularLocation>
</comment>
<reference evidence="9 10" key="1">
    <citation type="submission" date="2021-04" db="EMBL/GenBank/DDBJ databases">
        <authorList>
            <person name="De Guttry C."/>
            <person name="Zahm M."/>
            <person name="Klopp C."/>
            <person name="Cabau C."/>
            <person name="Louis A."/>
            <person name="Berthelot C."/>
            <person name="Parey E."/>
            <person name="Roest Crollius H."/>
            <person name="Montfort J."/>
            <person name="Robinson-Rechavi M."/>
            <person name="Bucao C."/>
            <person name="Bouchez O."/>
            <person name="Gislard M."/>
            <person name="Lluch J."/>
            <person name="Milhes M."/>
            <person name="Lampietro C."/>
            <person name="Lopez Roques C."/>
            <person name="Donnadieu C."/>
            <person name="Braasch I."/>
            <person name="Desvignes T."/>
            <person name="Postlethwait J."/>
            <person name="Bobe J."/>
            <person name="Wedekind C."/>
            <person name="Guiguen Y."/>
        </authorList>
    </citation>
    <scope>NUCLEOTIDE SEQUENCE [LARGE SCALE GENOMIC DNA]</scope>
    <source>
        <strain evidence="9">Cs_M1</strain>
        <tissue evidence="9">Blood</tissue>
    </source>
</reference>